<keyword evidence="1" id="KW-0378">Hydrolase</keyword>
<proteinExistence type="predicted"/>
<dbReference type="Proteomes" id="UP001164929">
    <property type="component" value="Chromosome 19"/>
</dbReference>
<dbReference type="Pfam" id="PF12697">
    <property type="entry name" value="Abhydrolase_6"/>
    <property type="match status" value="1"/>
</dbReference>
<dbReference type="GO" id="GO:0080030">
    <property type="term" value="F:methyl indole-3-acetate esterase activity"/>
    <property type="evidence" value="ECO:0007669"/>
    <property type="project" value="TreeGrafter"/>
</dbReference>
<feature type="domain" description="AB hydrolase-1" evidence="2">
    <location>
        <begin position="12"/>
        <end position="232"/>
    </location>
</feature>
<evidence type="ECO:0000256" key="1">
    <source>
        <dbReference type="ARBA" id="ARBA00022801"/>
    </source>
</evidence>
<name>A0AAD6L9R0_9ROSI</name>
<gene>
    <name evidence="3" type="ORF">NC653_041930</name>
</gene>
<evidence type="ECO:0000313" key="4">
    <source>
        <dbReference type="Proteomes" id="UP001164929"/>
    </source>
</evidence>
<dbReference type="AlphaFoldDB" id="A0AAD6L9R0"/>
<evidence type="ECO:0000259" key="2">
    <source>
        <dbReference type="Pfam" id="PF12697"/>
    </source>
</evidence>
<dbReference type="GO" id="GO:0080032">
    <property type="term" value="F:methyl jasmonate esterase activity"/>
    <property type="evidence" value="ECO:0007669"/>
    <property type="project" value="TreeGrafter"/>
</dbReference>
<dbReference type="PANTHER" id="PTHR10992">
    <property type="entry name" value="METHYLESTERASE FAMILY MEMBER"/>
    <property type="match status" value="1"/>
</dbReference>
<keyword evidence="4" id="KW-1185">Reference proteome</keyword>
<organism evidence="3 4">
    <name type="scientific">Populus alba x Populus x berolinensis</name>
    <dbReference type="NCBI Taxonomy" id="444605"/>
    <lineage>
        <taxon>Eukaryota</taxon>
        <taxon>Viridiplantae</taxon>
        <taxon>Streptophyta</taxon>
        <taxon>Embryophyta</taxon>
        <taxon>Tracheophyta</taxon>
        <taxon>Spermatophyta</taxon>
        <taxon>Magnoliopsida</taxon>
        <taxon>eudicotyledons</taxon>
        <taxon>Gunneridae</taxon>
        <taxon>Pentapetalae</taxon>
        <taxon>rosids</taxon>
        <taxon>fabids</taxon>
        <taxon>Malpighiales</taxon>
        <taxon>Salicaceae</taxon>
        <taxon>Saliceae</taxon>
        <taxon>Populus</taxon>
    </lineage>
</organism>
<dbReference type="EMBL" id="JAQIZT010000019">
    <property type="protein sequence ID" value="KAJ6952941.1"/>
    <property type="molecule type" value="Genomic_DNA"/>
</dbReference>
<protein>
    <submittedName>
        <fullName evidence="3">Methylesterase 17-like</fullName>
    </submittedName>
</protein>
<dbReference type="InterPro" id="IPR000073">
    <property type="entry name" value="AB_hydrolase_1"/>
</dbReference>
<dbReference type="GO" id="GO:0080031">
    <property type="term" value="F:methyl salicylate esterase activity"/>
    <property type="evidence" value="ECO:0007669"/>
    <property type="project" value="TreeGrafter"/>
</dbReference>
<dbReference type="SUPFAM" id="SSF53474">
    <property type="entry name" value="alpha/beta-Hydrolases"/>
    <property type="match status" value="1"/>
</dbReference>
<dbReference type="PANTHER" id="PTHR10992:SF1010">
    <property type="entry name" value="METHYLESTERASE 17-LIKE"/>
    <property type="match status" value="1"/>
</dbReference>
<dbReference type="FunFam" id="3.40.50.1820:FF:000025">
    <property type="entry name" value="putative methylesterase 11, chloroplastic"/>
    <property type="match status" value="1"/>
</dbReference>
<dbReference type="InterPro" id="IPR029058">
    <property type="entry name" value="AB_hydrolase_fold"/>
</dbReference>
<accession>A0AAD6L9R0</accession>
<evidence type="ECO:0000313" key="3">
    <source>
        <dbReference type="EMBL" id="KAJ6952941.1"/>
    </source>
</evidence>
<sequence>MNEEAGLQKPHFVLVHGACHGAWCWYKIRCLMETSGYKVTCLDLKSAGIDQSNPNTILTLDEYDAPLIDFLSNLPHDEKVILVGHSAGGLSLTDAIHRFPKRIHLAIYVAANMLKHGFSSDQDFKDGDPDVSEYGEIADLEYGMGLDQPPTSIIIKEEFQKRILYQMSPKEDSVLASMLLRAGPVRAFKGARFEGGKDADSVPRVYIKTLHDQILRPVQQEAMIKRWQPCQLRVYNLGSSVSMNASVRSSRSDYLKLEPLCCDKKIKQKKRETLDSLAGLLMH</sequence>
<dbReference type="GO" id="GO:0009694">
    <property type="term" value="P:jasmonic acid metabolic process"/>
    <property type="evidence" value="ECO:0007669"/>
    <property type="project" value="TreeGrafter"/>
</dbReference>
<dbReference type="Gene3D" id="3.40.50.1820">
    <property type="entry name" value="alpha/beta hydrolase"/>
    <property type="match status" value="1"/>
</dbReference>
<comment type="caution">
    <text evidence="3">The sequence shown here is derived from an EMBL/GenBank/DDBJ whole genome shotgun (WGS) entry which is preliminary data.</text>
</comment>
<reference evidence="3" key="1">
    <citation type="journal article" date="2023" name="Mol. Ecol. Resour.">
        <title>Chromosome-level genome assembly of a triploid poplar Populus alba 'Berolinensis'.</title>
        <authorList>
            <person name="Chen S."/>
            <person name="Yu Y."/>
            <person name="Wang X."/>
            <person name="Wang S."/>
            <person name="Zhang T."/>
            <person name="Zhou Y."/>
            <person name="He R."/>
            <person name="Meng N."/>
            <person name="Wang Y."/>
            <person name="Liu W."/>
            <person name="Liu Z."/>
            <person name="Liu J."/>
            <person name="Guo Q."/>
            <person name="Huang H."/>
            <person name="Sederoff R.R."/>
            <person name="Wang G."/>
            <person name="Qu G."/>
            <person name="Chen S."/>
        </authorList>
    </citation>
    <scope>NUCLEOTIDE SEQUENCE</scope>
    <source>
        <strain evidence="3">SC-2020</strain>
    </source>
</reference>
<dbReference type="InterPro" id="IPR045889">
    <property type="entry name" value="MES/HNL"/>
</dbReference>
<dbReference type="GO" id="GO:0009696">
    <property type="term" value="P:salicylic acid metabolic process"/>
    <property type="evidence" value="ECO:0007669"/>
    <property type="project" value="TreeGrafter"/>
</dbReference>